<dbReference type="EMBL" id="BOMN01000113">
    <property type="protein sequence ID" value="GIE24778.1"/>
    <property type="molecule type" value="Genomic_DNA"/>
</dbReference>
<dbReference type="PANTHER" id="PTHR14359">
    <property type="entry name" value="HOMO-OLIGOMERIC FLAVIN CONTAINING CYS DECARBOXYLASE FAMILY"/>
    <property type="match status" value="1"/>
</dbReference>
<keyword evidence="4" id="KW-1185">Reference proteome</keyword>
<protein>
    <recommendedName>
        <fullName evidence="2">Flavoprotein domain-containing protein</fullName>
    </recommendedName>
</protein>
<accession>A0ABQ4A1Q4</accession>
<dbReference type="PANTHER" id="PTHR14359:SF6">
    <property type="entry name" value="PHOSPHOPANTOTHENOYLCYSTEINE DECARBOXYLASE"/>
    <property type="match status" value="1"/>
</dbReference>
<dbReference type="SUPFAM" id="SSF52507">
    <property type="entry name" value="Homo-oligomeric flavin-containing Cys decarboxylases, HFCD"/>
    <property type="match status" value="1"/>
</dbReference>
<gene>
    <name evidence="3" type="ORF">Ahu01nite_078800</name>
</gene>
<evidence type="ECO:0000259" key="2">
    <source>
        <dbReference type="Pfam" id="PF02441"/>
    </source>
</evidence>
<feature type="domain" description="Flavoprotein" evidence="2">
    <location>
        <begin position="3"/>
        <end position="132"/>
    </location>
</feature>
<evidence type="ECO:0000313" key="3">
    <source>
        <dbReference type="EMBL" id="GIE24778.1"/>
    </source>
</evidence>
<organism evidence="3 4">
    <name type="scientific">Winogradskya humida</name>
    <dbReference type="NCBI Taxonomy" id="113566"/>
    <lineage>
        <taxon>Bacteria</taxon>
        <taxon>Bacillati</taxon>
        <taxon>Actinomycetota</taxon>
        <taxon>Actinomycetes</taxon>
        <taxon>Micromonosporales</taxon>
        <taxon>Micromonosporaceae</taxon>
        <taxon>Winogradskya</taxon>
    </lineage>
</organism>
<name>A0ABQ4A1Q4_9ACTN</name>
<evidence type="ECO:0000256" key="1">
    <source>
        <dbReference type="SAM" id="MobiDB-lite"/>
    </source>
</evidence>
<comment type="caution">
    <text evidence="3">The sequence shown here is derived from an EMBL/GenBank/DDBJ whole genome shotgun (WGS) entry which is preliminary data.</text>
</comment>
<dbReference type="Gene3D" id="3.40.50.1950">
    <property type="entry name" value="Flavin prenyltransferase-like"/>
    <property type="match status" value="1"/>
</dbReference>
<evidence type="ECO:0000313" key="4">
    <source>
        <dbReference type="Proteomes" id="UP000603200"/>
    </source>
</evidence>
<dbReference type="InterPro" id="IPR036551">
    <property type="entry name" value="Flavin_trans-like"/>
</dbReference>
<dbReference type="Proteomes" id="UP000603200">
    <property type="component" value="Unassembled WGS sequence"/>
</dbReference>
<dbReference type="Pfam" id="PF02441">
    <property type="entry name" value="Flavoprotein"/>
    <property type="match status" value="1"/>
</dbReference>
<proteinExistence type="predicted"/>
<sequence length="202" mass="21514">MLYVVACGGRPAADLPAFVARMQAVGWLVCVVATPAALKFLDREALTALTGHVVRYDYKQPDEPDVLPRPDAFVVAPATFNTINKMAYGASDTLALGMLNEAIGMGLPIIAVPTANAALVRHPAFLSSIASLRSWGVRVMYDPQRWPLPTPNMGPPSTRLFPWHDLADSAIALLRDVGIDATSPDESKTLDGGPSVPGGRQP</sequence>
<dbReference type="InterPro" id="IPR003382">
    <property type="entry name" value="Flavoprotein"/>
</dbReference>
<feature type="region of interest" description="Disordered" evidence="1">
    <location>
        <begin position="182"/>
        <end position="202"/>
    </location>
</feature>
<reference evidence="3 4" key="1">
    <citation type="submission" date="2021-01" db="EMBL/GenBank/DDBJ databases">
        <title>Whole genome shotgun sequence of Actinoplanes humidus NBRC 14915.</title>
        <authorList>
            <person name="Komaki H."/>
            <person name="Tamura T."/>
        </authorList>
    </citation>
    <scope>NUCLEOTIDE SEQUENCE [LARGE SCALE GENOMIC DNA]</scope>
    <source>
        <strain evidence="3 4">NBRC 14915</strain>
    </source>
</reference>